<sequence>MKIIQILSYALAFIIQVQSQSCPDKQCTDPGQKTCKDPKYYQCIDTKSDCQNYSTKTYNGRRTDNYQCLEVNSTQSDTQVQCWNSTSQQICITNTQNQCIDFQYEMDPKSNYVGLLNNTQRAQSLYKCAQPNTEVQQEGELIKLKPPYCLDLSSKKIVSLDQGGFVGIDSKTFNCLQKNQTSNNTISFCSKGYCIFNNTCTPLSQYLPAKLINFACAQIETAPSIECFSDLTLQKKYLCLDLVSNVCTNIVDLSRYAVGIQPNGTCVQSNVTYSEISFCSDQSCIYKNGTQLSCIPFNDTYIGIDKQQLCLQRGNSTAVRCKKYKFCIEQKNFTCVDLSTDYPFDRIARETNTTNCLKLDNINGQNIEMCANGYCLYSETKQLKSDFCIPYGGSFKTFGPFIGVESVTERCLLEKDEVDSILLCFSLNYCILNNNNGKQICQKLFYPFSYDKIDETKYNYAAKNSTGYCQYINQANSVSCAGPQLCLQGDKCISLNDNANQNSKYVGREASSQTCIGSKAYFAMYCKLNYCLINNKCFELDSRYVGREYESSKCLFDSQKTNKQIIQCIHGYCIQQPTPQQYSCVQLDYDPAKKSVGQNSLSQCLDVGQTVAVSCFKGQTCLYANACQIVDPLSNYKCSASDGTCLSSINNCSLCNYQQCLKPNDYKTCVFLDTNCQDTQGRCADTNSGQCSVCPQKTCLVNGKCIAFKDMKMKENECLKQIRPDRPCVFIDMNVFGDDNEQQCANFENVCVLQSQANPQFQCLRCPKNLLNLGDNRCLSFQQRDDSQKQNMNTIFQLNLIYVNEDTCKGVICSEQLIKKCPPGCYSCKDLNYCTQCIEGYFLFKKSEQSVQCIQCDYNYIPINQYPDTYRLPFGTNQITQKCLDCSLETGSWNNAQMSTKLCQQTIVKFTVQSQQSLILIENQPPFAMSYTVNYNSNLDKYQYPKYYLTFLKLCVQDNCTFCQLQWKDNQQTSVCTKCLQGYYLDQSGQCQACIQGCTQCELGFLNSNGVKQYYYQISQQQRQYLGSVSLTPICQICNSAYIFSYDLTKCDPCGKGCASCQYANENGYFNIGESNNVQLTDDQYKSFGIFKQCSSCILNTETQQVNGSDCGEQIQNCAVHSLINSKTNQINQIYDLSYFKGGSSTDSSLICLACQFQYILSSNKKVCQTNYNIIDVNCLQFETDNVSCKLCKQFALDKKNKVCDTNYQCSQAVAGCDKCVYEYYQDQQLGQLMYFTCLECSKENYMITLLGCVQCFEGCSRCYEMGYDSQKQKFNITAHIMYEKFQYDIDTRLNYKRILNAKTFCSACLDGYYFDPIQKICIAFPCGQLCNTCIFQINRFYCLDCNQTAVIQQISSIQLFMGNFFFGQNYFSSQLQISTFTSDQKSCQSCPFLCETCDQTNNLFQNDYSIYQTKCFSCKTMQQLQLGGLAFQSYFQGYEVRFDKQRSQCTLCKIEDQSCYFKKYTKFYIKCEKISLFVGEGTKQSPFNLNMISEINNFDNLILDEMNSNLAFVALNEISLKQLDVDLVFPSGIQNCILLKPLEIKSNLMQKIKSLEVFHLNITYESESLPFHQILPTKIQGFTNVSISNLTIDSYSPDFDQFKIGFQITSPKLKQVYFNNIKFQRGYKAPQNVLLIQLSNLLNTLIIRNTTFSNIFYNNYQAIKIDYPQGFSNPDISIILDNVNISNVTFNSSSFIQVNQNNTQLSIINSQVQFCEFDHSSNLFEYLTNNYQFIQMVTINNFILNNNLFQKQSKVLSCNQFIGSIFSNILITNNTMMFQDQNQVISLFELNCLQAKSLFVQNNKFTQYVIFKALRKNKNASNQFHITNTIFNDNTITSSQYIFLIDSNQFIDQFIIQSITINKNQIIAVDSQSFKICQFITLSNINKLILQDAYLANYGEVQLLKVISANYLKLKSLKGVQSEDNMNNYSIIEINNLLQQMILKKISLQNIVYQKAIIEIYIKQKQHDTISEKVLVMQDIQIINCTAYITQQQFNIAPIFIGSQIKETLSINNFIVQGSKLLYAIKANETPTKISTCAYIEAQIGNIEVLDSKFLNNFSIKKSNCLMLFTKQLKISNSIFKNDDFKLDSSNTTVKGGFIYSLTERVDIMNSHFEGGIASQGGALYLVFQVQGFLNVQGSSFLNNLSFNQFDNENKGGAIYIDSQLCGFQGEIQSSSFIQNIAYYQGGAIFIQNSQSKKVIKISQSEFINNYSKLGSVFYFEFQKKHANVLQLIDSSISYNPKNFQQNLLQRNILKYFQEQSFNFQQFFINGFVQVNLFNNKFIMDEQPYSFMLRTNYDIQAFIQAQEIERFIDQNNSYQNIAYQTSLIKLLQIVYTEIISSQFYKIASQTAGNFIQIESNYIHIFDTQFYKNHCQSCNNGLLQISSYYLSIMKSNFEQNQVKDKGVLFIHQNIIPIQNYGSRILSFISDLNYLFELSYLTFKSNQSQKSAGAVYIESSSTYFLNCSFVQNIASEGNGGAIYYKGVEQKTNIKIKNSLFYNNLAQIGGAIYSENGQAIQNIQSQNTFISNIAKRFSSNTFQYPHHMIAILNGTTLMNKTIIHSSGKINNELSIQLMTQENEFFMEFQQNITLNIVMNDTKRAYLNQSQIIQQSGNFKLNNVILYGVFGITVKLTFSSSLIKYPLYDTFTGEITSYSSEFNSFDLIVKFVEGCELGYQHVKIQRFDSCQRCSDPFYNTYPGQKCIKCPNYGICDGSMMYLREGYWRQSLNSSQVYECNPTAQTCQGDIDIYQKKTKQIRNQQIRYCKKGFTGYICSDCDLYGKFWNSSFVQDGNLGCIDCSQTQSTIWVYILIVLAYSILTLYMVNSYLSQIASNVSIKVLYLMKVYIPRNTQQTSFYIKLITSYLQIFMIVSDIIKAQLQKYQVFISPLSDPNKKALFSLDCSLIDFYKSQELDYIFVKVLLSQLTIIAYIIIFILFYFIQRLLTKQKIYLIDIFSGINFIYIANQPSVVQQVIGSASCVGKQGIVFVRTFTSISCDEKFYEQRNKILFPILILWTVFIPLFLLYCLRKIKYHLNKVINLKLFGVFYFDFKEKYYFWELIKISLKSIIVIVNNTFVDDQNPLKASIVCAILLVYSISINQYKPNINKILNYMEQLVYILCSISIGLCAYLSESQTVQQQSSSNIAFYILIIINVYSVCILIKNIIQIILKEQIINLGRLIDKKIQNLPKLKYYLKRLGYFDRNRILYLWKVLRKSIQSINLYQASIYHNNIERQNINFYYQKSKNYYINFSSAKTAKTVAV</sequence>
<dbReference type="PANTHER" id="PTHR11319">
    <property type="entry name" value="G PROTEIN-COUPLED RECEPTOR-RELATED"/>
    <property type="match status" value="1"/>
</dbReference>
<dbReference type="RefSeq" id="XP_001016881.2">
    <property type="nucleotide sequence ID" value="XM_001016881.2"/>
</dbReference>
<feature type="transmembrane region" description="Helical" evidence="1">
    <location>
        <begin position="2806"/>
        <end position="2828"/>
    </location>
</feature>
<dbReference type="Proteomes" id="UP000009168">
    <property type="component" value="Unassembled WGS sequence"/>
</dbReference>
<feature type="transmembrane region" description="Helical" evidence="1">
    <location>
        <begin position="3055"/>
        <end position="3076"/>
    </location>
</feature>
<evidence type="ECO:0000313" key="3">
    <source>
        <dbReference type="EMBL" id="EAR96636.2"/>
    </source>
</evidence>
<accession>Q23J68</accession>
<keyword evidence="2" id="KW-0732">Signal</keyword>
<keyword evidence="1 3" id="KW-0812">Transmembrane</keyword>
<organism evidence="3 4">
    <name type="scientific">Tetrahymena thermophila (strain SB210)</name>
    <dbReference type="NCBI Taxonomy" id="312017"/>
    <lineage>
        <taxon>Eukaryota</taxon>
        <taxon>Sar</taxon>
        <taxon>Alveolata</taxon>
        <taxon>Ciliophora</taxon>
        <taxon>Intramacronucleata</taxon>
        <taxon>Oligohymenophorea</taxon>
        <taxon>Hymenostomatida</taxon>
        <taxon>Tetrahymenina</taxon>
        <taxon>Tetrahymenidae</taxon>
        <taxon>Tetrahymena</taxon>
    </lineage>
</organism>
<dbReference type="PANTHER" id="PTHR11319:SF35">
    <property type="entry name" value="OUTER MEMBRANE PROTEIN PMPC-RELATED"/>
    <property type="match status" value="1"/>
</dbReference>
<dbReference type="GeneID" id="7836916"/>
<dbReference type="KEGG" id="tet:TTHERM_00491040"/>
<keyword evidence="4" id="KW-1185">Reference proteome</keyword>
<feature type="signal peptide" evidence="2">
    <location>
        <begin position="1"/>
        <end position="19"/>
    </location>
</feature>
<dbReference type="OrthoDB" id="307937at2759"/>
<keyword evidence="1" id="KW-0472">Membrane</keyword>
<reference evidence="4" key="1">
    <citation type="journal article" date="2006" name="PLoS Biol.">
        <title>Macronuclear genome sequence of the ciliate Tetrahymena thermophila, a model eukaryote.</title>
        <authorList>
            <person name="Eisen J.A."/>
            <person name="Coyne R.S."/>
            <person name="Wu M."/>
            <person name="Wu D."/>
            <person name="Thiagarajan M."/>
            <person name="Wortman J.R."/>
            <person name="Badger J.H."/>
            <person name="Ren Q."/>
            <person name="Amedeo P."/>
            <person name="Jones K.M."/>
            <person name="Tallon L.J."/>
            <person name="Delcher A.L."/>
            <person name="Salzberg S.L."/>
            <person name="Silva J.C."/>
            <person name="Haas B.J."/>
            <person name="Majoros W.H."/>
            <person name="Farzad M."/>
            <person name="Carlton J.M."/>
            <person name="Smith R.K. Jr."/>
            <person name="Garg J."/>
            <person name="Pearlman R.E."/>
            <person name="Karrer K.M."/>
            <person name="Sun L."/>
            <person name="Manning G."/>
            <person name="Elde N.C."/>
            <person name="Turkewitz A.P."/>
            <person name="Asai D.J."/>
            <person name="Wilkes D.E."/>
            <person name="Wang Y."/>
            <person name="Cai H."/>
            <person name="Collins K."/>
            <person name="Stewart B.A."/>
            <person name="Lee S.R."/>
            <person name="Wilamowska K."/>
            <person name="Weinberg Z."/>
            <person name="Ruzzo W.L."/>
            <person name="Wloga D."/>
            <person name="Gaertig J."/>
            <person name="Frankel J."/>
            <person name="Tsao C.-C."/>
            <person name="Gorovsky M.A."/>
            <person name="Keeling P.J."/>
            <person name="Waller R.F."/>
            <person name="Patron N.J."/>
            <person name="Cherry J.M."/>
            <person name="Stover N.A."/>
            <person name="Krieger C.J."/>
            <person name="del Toro C."/>
            <person name="Ryder H.F."/>
            <person name="Williamson S.C."/>
            <person name="Barbeau R.A."/>
            <person name="Hamilton E.P."/>
            <person name="Orias E."/>
        </authorList>
    </citation>
    <scope>NUCLEOTIDE SEQUENCE [LARGE SCALE GENOMIC DNA]</scope>
    <source>
        <strain evidence="4">SB210</strain>
    </source>
</reference>
<dbReference type="InParanoid" id="Q23J68"/>
<feature type="transmembrane region" description="Helical" evidence="1">
    <location>
        <begin position="2916"/>
        <end position="2940"/>
    </location>
</feature>
<dbReference type="HOGENOM" id="CLU_000184_0_0_1"/>
<feature type="transmembrane region" description="Helical" evidence="1">
    <location>
        <begin position="3082"/>
        <end position="3102"/>
    </location>
</feature>
<feature type="transmembrane region" description="Helical" evidence="1">
    <location>
        <begin position="2856"/>
        <end position="2875"/>
    </location>
</feature>
<protein>
    <submittedName>
        <fullName evidence="3">Transmembrane protein, putative</fullName>
    </submittedName>
</protein>
<evidence type="ECO:0000313" key="4">
    <source>
        <dbReference type="Proteomes" id="UP000009168"/>
    </source>
</evidence>
<dbReference type="EMBL" id="GG662691">
    <property type="protein sequence ID" value="EAR96636.2"/>
    <property type="molecule type" value="Genomic_DNA"/>
</dbReference>
<evidence type="ECO:0000256" key="1">
    <source>
        <dbReference type="SAM" id="Phobius"/>
    </source>
</evidence>
<dbReference type="SUPFAM" id="SSF51126">
    <property type="entry name" value="Pectin lyase-like"/>
    <property type="match status" value="1"/>
</dbReference>
<evidence type="ECO:0000256" key="2">
    <source>
        <dbReference type="SAM" id="SignalP"/>
    </source>
</evidence>
<proteinExistence type="predicted"/>
<name>Q23J68_TETTS</name>
<feature type="chain" id="PRO_5004201880" evidence="2">
    <location>
        <begin position="20"/>
        <end position="3261"/>
    </location>
</feature>
<feature type="transmembrane region" description="Helical" evidence="1">
    <location>
        <begin position="3114"/>
        <end position="3132"/>
    </location>
</feature>
<feature type="transmembrane region" description="Helical" evidence="1">
    <location>
        <begin position="3144"/>
        <end position="3165"/>
    </location>
</feature>
<feature type="transmembrane region" description="Helical" evidence="1">
    <location>
        <begin position="3007"/>
        <end position="3027"/>
    </location>
</feature>
<keyword evidence="1" id="KW-1133">Transmembrane helix</keyword>
<dbReference type="InterPro" id="IPR011050">
    <property type="entry name" value="Pectin_lyase_fold/virulence"/>
</dbReference>
<gene>
    <name evidence="3" type="ORF">TTHERM_00491040</name>
</gene>